<evidence type="ECO:0000313" key="3">
    <source>
        <dbReference type="EMBL" id="KZU01815.1"/>
    </source>
</evidence>
<reference evidence="7 8" key="1">
    <citation type="submission" date="2016-03" db="EMBL/GenBank/DDBJ databases">
        <title>Comparative genomics of 54 Lactobacillus plantarum strains reveals genomic uncoupling from niche constraints.</title>
        <authorList>
            <person name="Martino M.E."/>
        </authorList>
    </citation>
    <scope>NUCLEOTIDE SEQUENCE [LARGE SCALE GENOMIC DNA]</scope>
    <source>
        <strain evidence="4 7">NAB2</strain>
        <strain evidence="3 8">Nizo2260</strain>
    </source>
</reference>
<evidence type="ECO:0000313" key="8">
    <source>
        <dbReference type="Proteomes" id="UP000076989"/>
    </source>
</evidence>
<keyword evidence="5" id="KW-0858">Xylan degradation</keyword>
<accession>A0A192YJA9</accession>
<dbReference type="GO" id="GO:0045493">
    <property type="term" value="P:xylan catabolic process"/>
    <property type="evidence" value="ECO:0007669"/>
    <property type="project" value="UniProtKB-KW"/>
</dbReference>
<dbReference type="Proteomes" id="UP000076989">
    <property type="component" value="Unassembled WGS sequence"/>
</dbReference>
<evidence type="ECO:0000313" key="9">
    <source>
        <dbReference type="Proteomes" id="UP000094892"/>
    </source>
</evidence>
<dbReference type="GO" id="GO:0031176">
    <property type="term" value="F:endo-1,4-beta-xylanase activity"/>
    <property type="evidence" value="ECO:0007669"/>
    <property type="project" value="UniProtKB-EC"/>
</dbReference>
<dbReference type="InterPro" id="IPR050300">
    <property type="entry name" value="GDXG_lipolytic_enzyme"/>
</dbReference>
<reference evidence="6 10" key="3">
    <citation type="submission" date="2020-12" db="EMBL/GenBank/DDBJ databases">
        <title>Whole genome sequencing of Lactobacillus plantarum PC518.</title>
        <authorList>
            <person name="Guo Q."/>
        </authorList>
    </citation>
    <scope>NUCLEOTIDE SEQUENCE [LARGE SCALE GENOMIC DNA]</scope>
    <source>
        <strain evidence="6 10">PC518</strain>
    </source>
</reference>
<proteinExistence type="predicted"/>
<dbReference type="Proteomes" id="UP000595466">
    <property type="component" value="Chromosome"/>
</dbReference>
<dbReference type="Proteomes" id="UP000094892">
    <property type="component" value="Unassembled WGS sequence"/>
</dbReference>
<dbReference type="EMBL" id="LUXO01000033">
    <property type="protein sequence ID" value="KZV02070.1"/>
    <property type="molecule type" value="Genomic_DNA"/>
</dbReference>
<dbReference type="EC" id="3.2.1.8" evidence="5"/>
<keyword evidence="5" id="KW-0326">Glycosidase</keyword>
<dbReference type="AlphaFoldDB" id="A0A192YJA9"/>
<dbReference type="PANTHER" id="PTHR48081">
    <property type="entry name" value="AB HYDROLASE SUPERFAMILY PROTEIN C4A8.06C"/>
    <property type="match status" value="1"/>
</dbReference>
<sequence length="278" mass="31535">MRYEQLRLMTPQHFEFKLTCYWKDQLKMDYDPRRWPILLIFPGSGFIQMTEREAEPIALAFSAQGYQTMVVEYNLLDRGPVYPNAIDVGLTALKYAKTQGPPHYGDANKTILMGFSAGSHVAALTNAMGNNTEYLKTHGFGDSPLTSRLQVLGYPVIDLAAGFPKSREEAFKISPDEQYWASQNLVTDQTPPTFLWNTCADAVVPTMNSLLYAEALARHHVEYDIHTFTHGKHGLCLSTVETSRYNYPEDIEPRAANWVPLVLSWLSEMLDLTQVDFK</sequence>
<feature type="domain" description="BD-FAE-like" evidence="2">
    <location>
        <begin position="35"/>
        <end position="215"/>
    </location>
</feature>
<name>A0A192YJA9_LACPN</name>
<dbReference type="SMR" id="A0A192YJA9"/>
<evidence type="ECO:0000313" key="7">
    <source>
        <dbReference type="Proteomes" id="UP000076872"/>
    </source>
</evidence>
<keyword evidence="5" id="KW-0624">Polysaccharide degradation</keyword>
<dbReference type="PATRIC" id="fig|1590.151.peg.829"/>
<evidence type="ECO:0000259" key="2">
    <source>
        <dbReference type="Pfam" id="PF20434"/>
    </source>
</evidence>
<dbReference type="Gene3D" id="3.40.50.1820">
    <property type="entry name" value="alpha/beta hydrolase"/>
    <property type="match status" value="1"/>
</dbReference>
<dbReference type="InterPro" id="IPR049492">
    <property type="entry name" value="BD-FAE-like_dom"/>
</dbReference>
<keyword evidence="1 5" id="KW-0378">Hydrolase</keyword>
<dbReference type="EMBL" id="MCOL01000001">
    <property type="protein sequence ID" value="ODO63154.1"/>
    <property type="molecule type" value="Genomic_DNA"/>
</dbReference>
<keyword evidence="5" id="KW-0119">Carbohydrate metabolism</keyword>
<dbReference type="InterPro" id="IPR029058">
    <property type="entry name" value="AB_hydrolase_fold"/>
</dbReference>
<dbReference type="Proteomes" id="UP000076872">
    <property type="component" value="Unassembled WGS sequence"/>
</dbReference>
<dbReference type="PANTHER" id="PTHR48081:SF6">
    <property type="entry name" value="PEPTIDASE S9 PROLYL OLIGOPEPTIDASE CATALYTIC DOMAIN-CONTAINING PROTEIN"/>
    <property type="match status" value="1"/>
</dbReference>
<evidence type="ECO:0000313" key="10">
    <source>
        <dbReference type="Proteomes" id="UP000595466"/>
    </source>
</evidence>
<dbReference type="OMA" id="AWPGLFE"/>
<organism evidence="5 9">
    <name type="scientific">Lactiplantibacillus plantarum</name>
    <name type="common">Lactobacillus plantarum</name>
    <dbReference type="NCBI Taxonomy" id="1590"/>
    <lineage>
        <taxon>Bacteria</taxon>
        <taxon>Bacillati</taxon>
        <taxon>Bacillota</taxon>
        <taxon>Bacilli</taxon>
        <taxon>Lactobacillales</taxon>
        <taxon>Lactobacillaceae</taxon>
        <taxon>Lactiplantibacillus</taxon>
    </lineage>
</organism>
<protein>
    <submittedName>
        <fullName evidence="6">Alpha/beta hydrolase</fullName>
    </submittedName>
    <submittedName>
        <fullName evidence="5">Endo-1,4-beta-xylanase</fullName>
        <ecNumber evidence="5">3.2.1.8</ecNumber>
    </submittedName>
    <submittedName>
        <fullName evidence="3">Lipase/esterase</fullName>
    </submittedName>
</protein>
<dbReference type="RefSeq" id="WP_013356057.1">
    <property type="nucleotide sequence ID" value="NZ_AP028145.1"/>
</dbReference>
<reference evidence="5 9" key="2">
    <citation type="submission" date="2016-08" db="EMBL/GenBank/DDBJ databases">
        <title>Genome sequencing of Lactobacillus plantarum JSA22, isolated from fermented soybean paste.</title>
        <authorList>
            <person name="Choi H.S."/>
        </authorList>
    </citation>
    <scope>NUCLEOTIDE SEQUENCE [LARGE SCALE GENOMIC DNA]</scope>
    <source>
        <strain evidence="5 9">JSA22</strain>
    </source>
</reference>
<evidence type="ECO:0000313" key="5">
    <source>
        <dbReference type="EMBL" id="ODO63154.1"/>
    </source>
</evidence>
<dbReference type="Pfam" id="PF20434">
    <property type="entry name" value="BD-FAE"/>
    <property type="match status" value="1"/>
</dbReference>
<evidence type="ECO:0000313" key="4">
    <source>
        <dbReference type="EMBL" id="KZV02070.1"/>
    </source>
</evidence>
<dbReference type="EMBL" id="CP066817">
    <property type="protein sequence ID" value="QQM60909.1"/>
    <property type="molecule type" value="Genomic_DNA"/>
</dbReference>
<dbReference type="EMBL" id="LUWI01000035">
    <property type="protein sequence ID" value="KZU01815.1"/>
    <property type="molecule type" value="Genomic_DNA"/>
</dbReference>
<gene>
    <name evidence="6" type="ORF">JH395_14570</name>
    <name evidence="5" type="ORF">LPJSA22_03176</name>
    <name evidence="4" type="ORF">NAB2_2690</name>
    <name evidence="3" type="ORF">Nizo2260_2622</name>
</gene>
<dbReference type="SUPFAM" id="SSF53474">
    <property type="entry name" value="alpha/beta-Hydrolases"/>
    <property type="match status" value="1"/>
</dbReference>
<evidence type="ECO:0000256" key="1">
    <source>
        <dbReference type="ARBA" id="ARBA00022801"/>
    </source>
</evidence>
<evidence type="ECO:0000313" key="6">
    <source>
        <dbReference type="EMBL" id="QQM60909.1"/>
    </source>
</evidence>